<keyword evidence="2" id="KW-1185">Reference proteome</keyword>
<evidence type="ECO:0000313" key="1">
    <source>
        <dbReference type="EMBL" id="EYU42575.1"/>
    </source>
</evidence>
<name>A0A022RUG8_ERYGU</name>
<dbReference type="InterPro" id="IPR038980">
    <property type="entry name" value="ATM_plant"/>
</dbReference>
<gene>
    <name evidence="1" type="ORF">MIMGU_mgv1a017933mg</name>
</gene>
<sequence>MATRVTSRDVQEIVAKLSSDKAKARDEGIKLLNTWLEGERSIGFCRFLSEKTSMLKPNDLPHSETWPFLVKTLIQCLSLEISSSKKRLPKLNLAKTLRIVVQRAEDDRSSGKSPPLLPVARVLFNHVWDVLKDVPSFQSEYGIILRHLLAVADYRFHMRKRVYSNLVLLYMEKIETSLSTENIGQLNPKEEVFRFTLTLQSLLENPPGDIPEELRDDMIKGFIGMFSHVRDEGKISRKLVECINIYLVKDGPNLGCKSLEIHEAVQQFVFRCWFATHDRSLKDALVCYVKLQLSLTRGVVDGTALLEQLLDIVSKELDQMSTSSANIPRSDAIRDEKCGFLTSSQHSVVELAALVFWRACSNTSKTAASADKRARQEHVVVQIKERLMEGKWSWHAAFCCLIRNYSTGIRKDFFIYLFESVSKDFERIINNVNLVHSYDDLSWTLR</sequence>
<evidence type="ECO:0000313" key="2">
    <source>
        <dbReference type="Proteomes" id="UP000030748"/>
    </source>
</evidence>
<dbReference type="GO" id="GO:0004674">
    <property type="term" value="F:protein serine/threonine kinase activity"/>
    <property type="evidence" value="ECO:0007669"/>
    <property type="project" value="InterPro"/>
</dbReference>
<dbReference type="AlphaFoldDB" id="A0A022RUG8"/>
<dbReference type="STRING" id="4155.A0A022RUG8"/>
<dbReference type="Proteomes" id="UP000030748">
    <property type="component" value="Unassembled WGS sequence"/>
</dbReference>
<accession>A0A022RUG8</accession>
<dbReference type="GO" id="GO:0006974">
    <property type="term" value="P:DNA damage response"/>
    <property type="evidence" value="ECO:0007669"/>
    <property type="project" value="InterPro"/>
</dbReference>
<organism evidence="1 2">
    <name type="scientific">Erythranthe guttata</name>
    <name type="common">Yellow monkey flower</name>
    <name type="synonym">Mimulus guttatus</name>
    <dbReference type="NCBI Taxonomy" id="4155"/>
    <lineage>
        <taxon>Eukaryota</taxon>
        <taxon>Viridiplantae</taxon>
        <taxon>Streptophyta</taxon>
        <taxon>Embryophyta</taxon>
        <taxon>Tracheophyta</taxon>
        <taxon>Spermatophyta</taxon>
        <taxon>Magnoliopsida</taxon>
        <taxon>eudicotyledons</taxon>
        <taxon>Gunneridae</taxon>
        <taxon>Pentapetalae</taxon>
        <taxon>asterids</taxon>
        <taxon>lamiids</taxon>
        <taxon>Lamiales</taxon>
        <taxon>Phrymaceae</taxon>
        <taxon>Erythranthe</taxon>
    </lineage>
</organism>
<dbReference type="EMBL" id="KI630286">
    <property type="protein sequence ID" value="EYU42575.1"/>
    <property type="molecule type" value="Genomic_DNA"/>
</dbReference>
<evidence type="ECO:0008006" key="3">
    <source>
        <dbReference type="Google" id="ProtNLM"/>
    </source>
</evidence>
<dbReference type="PANTHER" id="PTHR37079:SF4">
    <property type="entry name" value="SERINE_THREONINE-PROTEIN KINASE ATM"/>
    <property type="match status" value="1"/>
</dbReference>
<proteinExistence type="predicted"/>
<protein>
    <recommendedName>
        <fullName evidence="3">Telomere-length maintenance and DNA damage repair domain-containing protein</fullName>
    </recommendedName>
</protein>
<reference evidence="1 2" key="1">
    <citation type="journal article" date="2013" name="Proc. Natl. Acad. Sci. U.S.A.">
        <title>Fine-scale variation in meiotic recombination in Mimulus inferred from population shotgun sequencing.</title>
        <authorList>
            <person name="Hellsten U."/>
            <person name="Wright K.M."/>
            <person name="Jenkins J."/>
            <person name="Shu S."/>
            <person name="Yuan Y."/>
            <person name="Wessler S.R."/>
            <person name="Schmutz J."/>
            <person name="Willis J.H."/>
            <person name="Rokhsar D.S."/>
        </authorList>
    </citation>
    <scope>NUCLEOTIDE SEQUENCE [LARGE SCALE GENOMIC DNA]</scope>
    <source>
        <strain evidence="2">cv. DUN x IM62</strain>
    </source>
</reference>
<dbReference type="PANTHER" id="PTHR37079">
    <property type="entry name" value="SERINE/THREONINE-PROTEIN KINASE ATM"/>
    <property type="match status" value="1"/>
</dbReference>